<dbReference type="InterPro" id="IPR011701">
    <property type="entry name" value="MFS"/>
</dbReference>
<dbReference type="GO" id="GO:0015385">
    <property type="term" value="F:sodium:proton antiporter activity"/>
    <property type="evidence" value="ECO:0007669"/>
    <property type="project" value="TreeGrafter"/>
</dbReference>
<reference evidence="10 11" key="1">
    <citation type="submission" date="2019-10" db="EMBL/GenBank/DDBJ databases">
        <title>New species of Slilvanegrellaceae.</title>
        <authorList>
            <person name="Pitt A."/>
            <person name="Hahn M.W."/>
        </authorList>
    </citation>
    <scope>NUCLEOTIDE SEQUENCE [LARGE SCALE GENOMIC DNA]</scope>
    <source>
        <strain evidence="10 11">SP-Ram-0.45-NSY-1</strain>
    </source>
</reference>
<evidence type="ECO:0000259" key="9">
    <source>
        <dbReference type="PROSITE" id="PS50850"/>
    </source>
</evidence>
<keyword evidence="3" id="KW-0813">Transport</keyword>
<feature type="transmembrane region" description="Helical" evidence="8">
    <location>
        <begin position="252"/>
        <end position="271"/>
    </location>
</feature>
<evidence type="ECO:0000256" key="8">
    <source>
        <dbReference type="SAM" id="Phobius"/>
    </source>
</evidence>
<dbReference type="RefSeq" id="WP_153418187.1">
    <property type="nucleotide sequence ID" value="NZ_WFLM01000001.1"/>
</dbReference>
<protein>
    <submittedName>
        <fullName evidence="10">Bcr/CflA family efflux MFS transporter</fullName>
    </submittedName>
</protein>
<feature type="transmembrane region" description="Helical" evidence="8">
    <location>
        <begin position="369"/>
        <end position="388"/>
    </location>
</feature>
<keyword evidence="6 8" id="KW-1133">Transmembrane helix</keyword>
<accession>A0A6N6VWI7</accession>
<dbReference type="SUPFAM" id="SSF103473">
    <property type="entry name" value="MFS general substrate transporter"/>
    <property type="match status" value="1"/>
</dbReference>
<dbReference type="PROSITE" id="PS50850">
    <property type="entry name" value="MFS"/>
    <property type="match status" value="1"/>
</dbReference>
<gene>
    <name evidence="10" type="ORF">GCL60_01745</name>
</gene>
<feature type="transmembrane region" description="Helical" evidence="8">
    <location>
        <begin position="101"/>
        <end position="122"/>
    </location>
</feature>
<evidence type="ECO:0000256" key="5">
    <source>
        <dbReference type="ARBA" id="ARBA00022692"/>
    </source>
</evidence>
<dbReference type="InterPro" id="IPR036259">
    <property type="entry name" value="MFS_trans_sf"/>
</dbReference>
<evidence type="ECO:0000313" key="10">
    <source>
        <dbReference type="EMBL" id="KAB8040671.1"/>
    </source>
</evidence>
<dbReference type="Pfam" id="PF07690">
    <property type="entry name" value="MFS_1"/>
    <property type="match status" value="1"/>
</dbReference>
<feature type="transmembrane region" description="Helical" evidence="8">
    <location>
        <begin position="76"/>
        <end position="95"/>
    </location>
</feature>
<feature type="transmembrane region" description="Helical" evidence="8">
    <location>
        <begin position="134"/>
        <end position="152"/>
    </location>
</feature>
<dbReference type="EMBL" id="WFLM01000001">
    <property type="protein sequence ID" value="KAB8040671.1"/>
    <property type="molecule type" value="Genomic_DNA"/>
</dbReference>
<feature type="transmembrane region" description="Helical" evidence="8">
    <location>
        <begin position="164"/>
        <end position="184"/>
    </location>
</feature>
<dbReference type="InterPro" id="IPR020846">
    <property type="entry name" value="MFS_dom"/>
</dbReference>
<dbReference type="OrthoDB" id="9781156at2"/>
<dbReference type="InterPro" id="IPR005829">
    <property type="entry name" value="Sugar_transporter_CS"/>
</dbReference>
<evidence type="ECO:0000313" key="11">
    <source>
        <dbReference type="Proteomes" id="UP000437748"/>
    </source>
</evidence>
<dbReference type="NCBIfam" id="TIGR00710">
    <property type="entry name" value="efflux_Bcr_CflA"/>
    <property type="match status" value="1"/>
</dbReference>
<feature type="transmembrane region" description="Helical" evidence="8">
    <location>
        <begin position="344"/>
        <end position="363"/>
    </location>
</feature>
<evidence type="ECO:0000256" key="6">
    <source>
        <dbReference type="ARBA" id="ARBA00022989"/>
    </source>
</evidence>
<dbReference type="PANTHER" id="PTHR23502">
    <property type="entry name" value="MAJOR FACILITATOR SUPERFAMILY"/>
    <property type="match status" value="1"/>
</dbReference>
<feature type="transmembrane region" description="Helical" evidence="8">
    <location>
        <begin position="307"/>
        <end position="332"/>
    </location>
</feature>
<proteinExistence type="inferred from homology"/>
<dbReference type="Gene3D" id="1.20.1720.10">
    <property type="entry name" value="Multidrug resistance protein D"/>
    <property type="match status" value="1"/>
</dbReference>
<feature type="transmembrane region" description="Helical" evidence="8">
    <location>
        <begin position="45"/>
        <end position="64"/>
    </location>
</feature>
<dbReference type="GO" id="GO:0005886">
    <property type="term" value="C:plasma membrane"/>
    <property type="evidence" value="ECO:0007669"/>
    <property type="project" value="UniProtKB-SubCell"/>
</dbReference>
<evidence type="ECO:0000256" key="1">
    <source>
        <dbReference type="ARBA" id="ARBA00004651"/>
    </source>
</evidence>
<keyword evidence="4" id="KW-1003">Cell membrane</keyword>
<dbReference type="AlphaFoldDB" id="A0A6N6VWI7"/>
<feature type="domain" description="Major facilitator superfamily (MFS) profile" evidence="9">
    <location>
        <begin position="10"/>
        <end position="391"/>
    </location>
</feature>
<dbReference type="PROSITE" id="PS00216">
    <property type="entry name" value="SUGAR_TRANSPORT_1"/>
    <property type="match status" value="1"/>
</dbReference>
<dbReference type="GO" id="GO:0042910">
    <property type="term" value="F:xenobiotic transmembrane transporter activity"/>
    <property type="evidence" value="ECO:0007669"/>
    <property type="project" value="InterPro"/>
</dbReference>
<keyword evidence="7 8" id="KW-0472">Membrane</keyword>
<evidence type="ECO:0000256" key="7">
    <source>
        <dbReference type="ARBA" id="ARBA00023136"/>
    </source>
</evidence>
<feature type="transmembrane region" description="Helical" evidence="8">
    <location>
        <begin position="214"/>
        <end position="232"/>
    </location>
</feature>
<dbReference type="PANTHER" id="PTHR23502:SF132">
    <property type="entry name" value="POLYAMINE TRANSPORTER 2-RELATED"/>
    <property type="match status" value="1"/>
</dbReference>
<dbReference type="InterPro" id="IPR004812">
    <property type="entry name" value="Efflux_drug-R_Bcr/CmlA"/>
</dbReference>
<keyword evidence="5 8" id="KW-0812">Transmembrane</keyword>
<feature type="transmembrane region" description="Helical" evidence="8">
    <location>
        <begin position="283"/>
        <end position="301"/>
    </location>
</feature>
<comment type="subcellular location">
    <subcellularLocation>
        <location evidence="1">Cell membrane</location>
        <topology evidence="1">Multi-pass membrane protein</topology>
    </subcellularLocation>
</comment>
<evidence type="ECO:0000256" key="2">
    <source>
        <dbReference type="ARBA" id="ARBA00006236"/>
    </source>
</evidence>
<dbReference type="GO" id="GO:1990961">
    <property type="term" value="P:xenobiotic detoxification by transmembrane export across the plasma membrane"/>
    <property type="evidence" value="ECO:0007669"/>
    <property type="project" value="InterPro"/>
</dbReference>
<keyword evidence="11" id="KW-1185">Reference proteome</keyword>
<dbReference type="CDD" id="cd17320">
    <property type="entry name" value="MFS_MdfA_MDR_like"/>
    <property type="match status" value="1"/>
</dbReference>
<dbReference type="Proteomes" id="UP000437748">
    <property type="component" value="Unassembled WGS sequence"/>
</dbReference>
<sequence length="401" mass="45048">MAKSNKNIYFLIFLVLFEFAVYMSNDMILPALIDVVKEFQVSESLVPLSLSIFLLGSLSIQLFVGPISDRYGRRSTMFVGGVIVLIGNIIGILASNMPNFFVARILQGMGPCFIGVAGYACVHELYKEKEAINVISWMASVALFAPMIGPLAGSTVMLFAGWRYIFVTTFLLSLIGLIGLWFFMPETLTNDKKIKIRLKPILTIYLDLIKNKNFIFGSISFALSFGSVIVWISSSPIVLMNLYHLNKSEFSLVQIPIFMAFILGTFTLRYLSKFMNSFKSLSIGFMITFISSIVTVLFSYIAPNNLYLIIAAFTCFNFGYGILSAPFTRLILDSTTQSKGMASALLYFMFFIIGSLFSAMFGIFYNETIFSFTLYIAIILFLSLIIGYKSKMIKFNFKELN</sequence>
<comment type="caution">
    <text evidence="10">The sequence shown here is derived from an EMBL/GenBank/DDBJ whole genome shotgun (WGS) entry which is preliminary data.</text>
</comment>
<name>A0A6N6VWI7_9BACT</name>
<comment type="similarity">
    <text evidence="2">Belongs to the major facilitator superfamily. Bcr/CmlA family.</text>
</comment>
<evidence type="ECO:0000256" key="4">
    <source>
        <dbReference type="ARBA" id="ARBA00022475"/>
    </source>
</evidence>
<feature type="transmembrane region" description="Helical" evidence="8">
    <location>
        <begin position="7"/>
        <end position="25"/>
    </location>
</feature>
<organism evidence="10 11">
    <name type="scientific">Silvanigrella paludirubra</name>
    <dbReference type="NCBI Taxonomy" id="2499159"/>
    <lineage>
        <taxon>Bacteria</taxon>
        <taxon>Pseudomonadati</taxon>
        <taxon>Bdellovibrionota</taxon>
        <taxon>Oligoflexia</taxon>
        <taxon>Silvanigrellales</taxon>
        <taxon>Silvanigrellaceae</taxon>
        <taxon>Silvanigrella</taxon>
    </lineage>
</organism>
<evidence type="ECO:0000256" key="3">
    <source>
        <dbReference type="ARBA" id="ARBA00022448"/>
    </source>
</evidence>